<feature type="region of interest" description="Disordered" evidence="1">
    <location>
        <begin position="44"/>
        <end position="74"/>
    </location>
</feature>
<sequence>MTDRRQQAEGYARAAQASRNKGNFYDALLQQRRAVALLRDVGEPRRLPMPSGMSPTSWSMQTAPGRRPSRSPRC</sequence>
<dbReference type="EMBL" id="JBDIME010000038">
    <property type="protein sequence ID" value="MEN2793090.1"/>
    <property type="molecule type" value="Genomic_DNA"/>
</dbReference>
<gene>
    <name evidence="2" type="ORF">ABC974_25925</name>
</gene>
<name>A0ABU9YBA0_9SPHN</name>
<evidence type="ECO:0000256" key="1">
    <source>
        <dbReference type="SAM" id="MobiDB-lite"/>
    </source>
</evidence>
<evidence type="ECO:0000313" key="3">
    <source>
        <dbReference type="Proteomes" id="UP001419910"/>
    </source>
</evidence>
<comment type="caution">
    <text evidence="2">The sequence shown here is derived from an EMBL/GenBank/DDBJ whole genome shotgun (WGS) entry which is preliminary data.</text>
</comment>
<organism evidence="2 3">
    <name type="scientific">Sphingomonas oligophenolica</name>
    <dbReference type="NCBI Taxonomy" id="301154"/>
    <lineage>
        <taxon>Bacteria</taxon>
        <taxon>Pseudomonadati</taxon>
        <taxon>Pseudomonadota</taxon>
        <taxon>Alphaproteobacteria</taxon>
        <taxon>Sphingomonadales</taxon>
        <taxon>Sphingomonadaceae</taxon>
        <taxon>Sphingomonas</taxon>
    </lineage>
</organism>
<proteinExistence type="predicted"/>
<feature type="compositionally biased region" description="Polar residues" evidence="1">
    <location>
        <begin position="53"/>
        <end position="62"/>
    </location>
</feature>
<reference evidence="2 3" key="1">
    <citation type="submission" date="2024-05" db="EMBL/GenBank/DDBJ databases">
        <authorList>
            <person name="Liu Q."/>
            <person name="Xin Y.-H."/>
        </authorList>
    </citation>
    <scope>NUCLEOTIDE SEQUENCE [LARGE SCALE GENOMIC DNA]</scope>
    <source>
        <strain evidence="2 3">CGMCC 1.10181</strain>
    </source>
</reference>
<evidence type="ECO:0000313" key="2">
    <source>
        <dbReference type="EMBL" id="MEN2793090.1"/>
    </source>
</evidence>
<dbReference type="Proteomes" id="UP001419910">
    <property type="component" value="Unassembled WGS sequence"/>
</dbReference>
<dbReference type="RefSeq" id="WP_343890186.1">
    <property type="nucleotide sequence ID" value="NZ_BAAAEH010000030.1"/>
</dbReference>
<protein>
    <submittedName>
        <fullName evidence="2">Uncharacterized protein</fullName>
    </submittedName>
</protein>
<keyword evidence="3" id="KW-1185">Reference proteome</keyword>
<accession>A0ABU9YBA0</accession>
<feature type="region of interest" description="Disordered" evidence="1">
    <location>
        <begin position="1"/>
        <end position="22"/>
    </location>
</feature>